<comment type="caution">
    <text evidence="1">The sequence shown here is derived from an EMBL/GenBank/DDBJ whole genome shotgun (WGS) entry which is preliminary data.</text>
</comment>
<accession>A0AAN8CBZ4</accession>
<dbReference type="AlphaFoldDB" id="A0AAN8CBZ4"/>
<reference evidence="1 2" key="1">
    <citation type="journal article" date="2023" name="Mol. Biol. Evol.">
        <title>Genomics of Secondarily Temperate Adaptation in the Only Non-Antarctic Icefish.</title>
        <authorList>
            <person name="Rivera-Colon A.G."/>
            <person name="Rayamajhi N."/>
            <person name="Minhas B.F."/>
            <person name="Madrigal G."/>
            <person name="Bilyk K.T."/>
            <person name="Yoon V."/>
            <person name="Hune M."/>
            <person name="Gregory S."/>
            <person name="Cheng C.H.C."/>
            <person name="Catchen J.M."/>
        </authorList>
    </citation>
    <scope>NUCLEOTIDE SEQUENCE [LARGE SCALE GENOMIC DNA]</scope>
    <source>
        <tissue evidence="1">White muscle</tissue>
    </source>
</reference>
<protein>
    <submittedName>
        <fullName evidence="1">Uncharacterized protein</fullName>
    </submittedName>
</protein>
<organism evidence="1 2">
    <name type="scientific">Champsocephalus gunnari</name>
    <name type="common">Mackerel icefish</name>
    <dbReference type="NCBI Taxonomy" id="52237"/>
    <lineage>
        <taxon>Eukaryota</taxon>
        <taxon>Metazoa</taxon>
        <taxon>Chordata</taxon>
        <taxon>Craniata</taxon>
        <taxon>Vertebrata</taxon>
        <taxon>Euteleostomi</taxon>
        <taxon>Actinopterygii</taxon>
        <taxon>Neopterygii</taxon>
        <taxon>Teleostei</taxon>
        <taxon>Neoteleostei</taxon>
        <taxon>Acanthomorphata</taxon>
        <taxon>Eupercaria</taxon>
        <taxon>Perciformes</taxon>
        <taxon>Notothenioidei</taxon>
        <taxon>Channichthyidae</taxon>
        <taxon>Champsocephalus</taxon>
    </lineage>
</organism>
<proteinExistence type="predicted"/>
<keyword evidence="2" id="KW-1185">Reference proteome</keyword>
<evidence type="ECO:0000313" key="2">
    <source>
        <dbReference type="Proteomes" id="UP001331515"/>
    </source>
</evidence>
<dbReference type="EMBL" id="JAURVH010001532">
    <property type="protein sequence ID" value="KAK5901151.1"/>
    <property type="molecule type" value="Genomic_DNA"/>
</dbReference>
<evidence type="ECO:0000313" key="1">
    <source>
        <dbReference type="EMBL" id="KAK5901151.1"/>
    </source>
</evidence>
<dbReference type="Proteomes" id="UP001331515">
    <property type="component" value="Unassembled WGS sequence"/>
</dbReference>
<name>A0AAN8CBZ4_CHAGU</name>
<gene>
    <name evidence="1" type="ORF">CgunFtcFv8_026049</name>
</gene>
<sequence length="69" mass="7676">MAESGCFCSLGHEVKRDCLCEHAVAPPPVIQPPSGHFEVLRVENDQCAAEVRTENTQWDVSSQTLEYKT</sequence>